<keyword evidence="4" id="KW-0732">Signal</keyword>
<sequence length="268" mass="29190">MPRATMPASAVNIKHPGMDQEKGGRMLVAPARSRRIRPLVLGFITVVLIYLSWSPITTVLSLLPSTSGLGGMPYTSTLLTAAKAPVPLEAHIMSKCPDAQECLRMLVLPAMVRVSEKVNFTLSFIGTPTANDGVDCMHGPGECMGNIVELCAAELYPDPKLYLGFTMCLMKEYEHIPEKSLIEDCALEHSLDFAKLNECATRDDGGFGMGLLRDSVRRSKDAGVTKSCTVRLNNEIYCVRDGAEWKDCPHGPGVNDLVIAVEKLYQSS</sequence>
<reference evidence="7 8" key="1">
    <citation type="submission" date="2014-04" db="EMBL/GenBank/DDBJ databases">
        <authorList>
            <consortium name="DOE Joint Genome Institute"/>
            <person name="Kuo A."/>
            <person name="Martino E."/>
            <person name="Perotto S."/>
            <person name="Kohler A."/>
            <person name="Nagy L.G."/>
            <person name="Floudas D."/>
            <person name="Copeland A."/>
            <person name="Barry K.W."/>
            <person name="Cichocki N."/>
            <person name="Veneault-Fourrey C."/>
            <person name="LaButti K."/>
            <person name="Lindquist E.A."/>
            <person name="Lipzen A."/>
            <person name="Lundell T."/>
            <person name="Morin E."/>
            <person name="Murat C."/>
            <person name="Sun H."/>
            <person name="Tunlid A."/>
            <person name="Henrissat B."/>
            <person name="Grigoriev I.V."/>
            <person name="Hibbett D.S."/>
            <person name="Martin F."/>
            <person name="Nordberg H.P."/>
            <person name="Cantor M.N."/>
            <person name="Hua S.X."/>
        </authorList>
    </citation>
    <scope>NUCLEOTIDE SEQUENCE [LARGE SCALE GENOMIC DNA]</scope>
    <source>
        <strain evidence="7 8">Zn</strain>
    </source>
</reference>
<name>A0A0C3HAZ8_OIDMZ</name>
<dbReference type="OrthoDB" id="958254at2759"/>
<dbReference type="PANTHER" id="PTHR13234">
    <property type="entry name" value="GAMMA-INTERFERON INDUCIBLE LYSOSOMAL THIOL REDUCTASE GILT"/>
    <property type="match status" value="1"/>
</dbReference>
<dbReference type="GO" id="GO:0016671">
    <property type="term" value="F:oxidoreductase activity, acting on a sulfur group of donors, disulfide as acceptor"/>
    <property type="evidence" value="ECO:0007669"/>
    <property type="project" value="InterPro"/>
</dbReference>
<organism evidence="7 8">
    <name type="scientific">Oidiodendron maius (strain Zn)</name>
    <dbReference type="NCBI Taxonomy" id="913774"/>
    <lineage>
        <taxon>Eukaryota</taxon>
        <taxon>Fungi</taxon>
        <taxon>Dikarya</taxon>
        <taxon>Ascomycota</taxon>
        <taxon>Pezizomycotina</taxon>
        <taxon>Leotiomycetes</taxon>
        <taxon>Leotiomycetes incertae sedis</taxon>
        <taxon>Myxotrichaceae</taxon>
        <taxon>Oidiodendron</taxon>
    </lineage>
</organism>
<dbReference type="Pfam" id="PF03227">
    <property type="entry name" value="GILT"/>
    <property type="match status" value="1"/>
</dbReference>
<evidence type="ECO:0000313" key="8">
    <source>
        <dbReference type="Proteomes" id="UP000054321"/>
    </source>
</evidence>
<keyword evidence="3" id="KW-0964">Secreted</keyword>
<keyword evidence="5" id="KW-0325">Glycoprotein</keyword>
<keyword evidence="6" id="KW-0472">Membrane</keyword>
<evidence type="ECO:0000256" key="4">
    <source>
        <dbReference type="ARBA" id="ARBA00022729"/>
    </source>
</evidence>
<dbReference type="AlphaFoldDB" id="A0A0C3HAZ8"/>
<evidence type="ECO:0008006" key="9">
    <source>
        <dbReference type="Google" id="ProtNLM"/>
    </source>
</evidence>
<dbReference type="GO" id="GO:0005576">
    <property type="term" value="C:extracellular region"/>
    <property type="evidence" value="ECO:0007669"/>
    <property type="project" value="UniProtKB-SubCell"/>
</dbReference>
<evidence type="ECO:0000313" key="7">
    <source>
        <dbReference type="EMBL" id="KIN00405.1"/>
    </source>
</evidence>
<dbReference type="InterPro" id="IPR004911">
    <property type="entry name" value="Interferon-induced_GILT"/>
</dbReference>
<dbReference type="STRING" id="913774.A0A0C3HAZ8"/>
<dbReference type="PANTHER" id="PTHR13234:SF8">
    <property type="entry name" value="GAMMA-INTERFERON-INDUCIBLE LYSOSOMAL THIOL REDUCTASE"/>
    <property type="match status" value="1"/>
</dbReference>
<evidence type="ECO:0000256" key="2">
    <source>
        <dbReference type="ARBA" id="ARBA00005679"/>
    </source>
</evidence>
<keyword evidence="6" id="KW-1133">Transmembrane helix</keyword>
<accession>A0A0C3HAZ8</accession>
<evidence type="ECO:0000256" key="3">
    <source>
        <dbReference type="ARBA" id="ARBA00022525"/>
    </source>
</evidence>
<evidence type="ECO:0000256" key="5">
    <source>
        <dbReference type="ARBA" id="ARBA00023180"/>
    </source>
</evidence>
<evidence type="ECO:0000256" key="6">
    <source>
        <dbReference type="SAM" id="Phobius"/>
    </source>
</evidence>
<keyword evidence="8" id="KW-1185">Reference proteome</keyword>
<dbReference type="HOGENOM" id="CLU_072148_1_0_1"/>
<reference evidence="8" key="2">
    <citation type="submission" date="2015-01" db="EMBL/GenBank/DDBJ databases">
        <title>Evolutionary Origins and Diversification of the Mycorrhizal Mutualists.</title>
        <authorList>
            <consortium name="DOE Joint Genome Institute"/>
            <consortium name="Mycorrhizal Genomics Consortium"/>
            <person name="Kohler A."/>
            <person name="Kuo A."/>
            <person name="Nagy L.G."/>
            <person name="Floudas D."/>
            <person name="Copeland A."/>
            <person name="Barry K.W."/>
            <person name="Cichocki N."/>
            <person name="Veneault-Fourrey C."/>
            <person name="LaButti K."/>
            <person name="Lindquist E.A."/>
            <person name="Lipzen A."/>
            <person name="Lundell T."/>
            <person name="Morin E."/>
            <person name="Murat C."/>
            <person name="Riley R."/>
            <person name="Ohm R."/>
            <person name="Sun H."/>
            <person name="Tunlid A."/>
            <person name="Henrissat B."/>
            <person name="Grigoriev I.V."/>
            <person name="Hibbett D.S."/>
            <person name="Martin F."/>
        </authorList>
    </citation>
    <scope>NUCLEOTIDE SEQUENCE [LARGE SCALE GENOMIC DNA]</scope>
    <source>
        <strain evidence="8">Zn</strain>
    </source>
</reference>
<dbReference type="EMBL" id="KN832877">
    <property type="protein sequence ID" value="KIN00405.1"/>
    <property type="molecule type" value="Genomic_DNA"/>
</dbReference>
<dbReference type="Proteomes" id="UP000054321">
    <property type="component" value="Unassembled WGS sequence"/>
</dbReference>
<gene>
    <name evidence="7" type="ORF">OIDMADRAFT_42321</name>
</gene>
<evidence type="ECO:0000256" key="1">
    <source>
        <dbReference type="ARBA" id="ARBA00004613"/>
    </source>
</evidence>
<protein>
    <recommendedName>
        <fullName evidence="9">Gamma interferon inducible lysosomal thiol reductase</fullName>
    </recommendedName>
</protein>
<comment type="subcellular location">
    <subcellularLocation>
        <location evidence="1">Secreted</location>
    </subcellularLocation>
</comment>
<dbReference type="InParanoid" id="A0A0C3HAZ8"/>
<comment type="similarity">
    <text evidence="2">Belongs to the GILT family.</text>
</comment>
<keyword evidence="6" id="KW-0812">Transmembrane</keyword>
<feature type="transmembrane region" description="Helical" evidence="6">
    <location>
        <begin position="39"/>
        <end position="63"/>
    </location>
</feature>
<proteinExistence type="inferred from homology"/>